<gene>
    <name evidence="2" type="ORF">SAMN05216565_101242</name>
</gene>
<dbReference type="STRING" id="930152.SAMN05216565_101242"/>
<protein>
    <submittedName>
        <fullName evidence="2">Aldotetraouronic acid ABC transporter substrate-binding protein</fullName>
    </submittedName>
</protein>
<keyword evidence="1" id="KW-0732">Signal</keyword>
<proteinExistence type="predicted"/>
<dbReference type="Gene3D" id="3.40.190.10">
    <property type="entry name" value="Periplasmic binding protein-like II"/>
    <property type="match status" value="2"/>
</dbReference>
<dbReference type="AlphaFoldDB" id="A0A1H0PCD7"/>
<feature type="chain" id="PRO_5011472930" evidence="1">
    <location>
        <begin position="29"/>
        <end position="554"/>
    </location>
</feature>
<dbReference type="CDD" id="cd13582">
    <property type="entry name" value="PBP2_AlgQ_like_3"/>
    <property type="match status" value="1"/>
</dbReference>
<accession>A0A1H0PCD7</accession>
<dbReference type="EMBL" id="FNJU01000001">
    <property type="protein sequence ID" value="SDP02365.1"/>
    <property type="molecule type" value="Genomic_DNA"/>
</dbReference>
<dbReference type="Pfam" id="PF13416">
    <property type="entry name" value="SBP_bac_8"/>
    <property type="match status" value="1"/>
</dbReference>
<reference evidence="3" key="1">
    <citation type="submission" date="2016-10" db="EMBL/GenBank/DDBJ databases">
        <authorList>
            <person name="Varghese N."/>
            <person name="Submissions S."/>
        </authorList>
    </citation>
    <scope>NUCLEOTIDE SEQUENCE [LARGE SCALE GENOMIC DNA]</scope>
    <source>
        <strain evidence="3">IBRC-M10078</strain>
    </source>
</reference>
<name>A0A1H0PCD7_9BACI</name>
<dbReference type="OrthoDB" id="54751at2"/>
<dbReference type="Proteomes" id="UP000199159">
    <property type="component" value="Unassembled WGS sequence"/>
</dbReference>
<dbReference type="InterPro" id="IPR050490">
    <property type="entry name" value="Bact_solute-bd_prot1"/>
</dbReference>
<dbReference type="RefSeq" id="WP_090849307.1">
    <property type="nucleotide sequence ID" value="NZ_FNJU01000001.1"/>
</dbReference>
<sequence length="554" mass="63493">MVLSKKFLIGFLSLILFLALVGCKNDSASTDEKDNDGATSENDTSPFTFTYFNAGSPGKDIDSNKTKIGKIFEEQTGTNVKMEFLVGDINTKIGTMIASGQYPDVLNPDIAIDKVLEAEAFIPLNELIDEHAPNLKKLYEPYLDRMKAEDGNIYFIPFGASQGHLPNPNIDQGAFFIQRGVLKEFGYPKIKTLDQYFELIEQYQAKYPEVDGASTIGFTALTYDWRFFSTTNTPAHLAGYPNDGEVIVDMETHEAKVYGNSEYTKRWLEKLNDANTKGLFDKEAFVANYDEYLAKLTSGRVLGFFDYGWQISQAENALKEAGDEDKRYMPLPIVFDENIKDQYIEPPSFVNNRGIGITVSAKDPVRIMKFLDNMAKEENQKLIMWGIEGETFVNDNGRYIRTDEQIATTSNQEFREEFGFQQFEWYWPRGNGLFSDGNAWEPRRQPEVAQASYTDGDKEILAKYEAEVFADLFSDPDDRPWYPAWSAELEQGSPAQIYIQKKTDLQRKYFPKLVLEANFEAIWEEYLNEYNKLDVKEYEKTLTEIVKQRIEDNK</sequence>
<evidence type="ECO:0000313" key="3">
    <source>
        <dbReference type="Proteomes" id="UP000199159"/>
    </source>
</evidence>
<keyword evidence="3" id="KW-1185">Reference proteome</keyword>
<dbReference type="SUPFAM" id="SSF53850">
    <property type="entry name" value="Periplasmic binding protein-like II"/>
    <property type="match status" value="1"/>
</dbReference>
<dbReference type="PROSITE" id="PS51257">
    <property type="entry name" value="PROKAR_LIPOPROTEIN"/>
    <property type="match status" value="1"/>
</dbReference>
<dbReference type="InterPro" id="IPR006059">
    <property type="entry name" value="SBP"/>
</dbReference>
<feature type="signal peptide" evidence="1">
    <location>
        <begin position="1"/>
        <end position="28"/>
    </location>
</feature>
<evidence type="ECO:0000256" key="1">
    <source>
        <dbReference type="SAM" id="SignalP"/>
    </source>
</evidence>
<organism evidence="2 3">
    <name type="scientific">Litchfieldia salsa</name>
    <dbReference type="NCBI Taxonomy" id="930152"/>
    <lineage>
        <taxon>Bacteria</taxon>
        <taxon>Bacillati</taxon>
        <taxon>Bacillota</taxon>
        <taxon>Bacilli</taxon>
        <taxon>Bacillales</taxon>
        <taxon>Bacillaceae</taxon>
        <taxon>Litchfieldia</taxon>
    </lineage>
</organism>
<dbReference type="PANTHER" id="PTHR43649:SF12">
    <property type="entry name" value="DIACETYLCHITOBIOSE BINDING PROTEIN DASA"/>
    <property type="match status" value="1"/>
</dbReference>
<dbReference type="PANTHER" id="PTHR43649">
    <property type="entry name" value="ARABINOSE-BINDING PROTEIN-RELATED"/>
    <property type="match status" value="1"/>
</dbReference>
<evidence type="ECO:0000313" key="2">
    <source>
        <dbReference type="EMBL" id="SDP02365.1"/>
    </source>
</evidence>